<comment type="caution">
    <text evidence="2">The sequence shown here is derived from an EMBL/GenBank/DDBJ whole genome shotgun (WGS) entry which is preliminary data.</text>
</comment>
<dbReference type="Gene3D" id="3.50.50.60">
    <property type="entry name" value="FAD/NAD(P)-binding domain"/>
    <property type="match status" value="1"/>
</dbReference>
<keyword evidence="3" id="KW-1185">Reference proteome</keyword>
<keyword evidence="1" id="KW-0732">Signal</keyword>
<evidence type="ECO:0000313" key="3">
    <source>
        <dbReference type="Proteomes" id="UP001285441"/>
    </source>
</evidence>
<dbReference type="Pfam" id="PF13450">
    <property type="entry name" value="NAD_binding_8"/>
    <property type="match status" value="1"/>
</dbReference>
<dbReference type="SUPFAM" id="SSF51905">
    <property type="entry name" value="FAD/NAD(P)-binding domain"/>
    <property type="match status" value="1"/>
</dbReference>
<proteinExistence type="predicted"/>
<reference evidence="2" key="2">
    <citation type="submission" date="2023-06" db="EMBL/GenBank/DDBJ databases">
        <authorList>
            <consortium name="Lawrence Berkeley National Laboratory"/>
            <person name="Haridas S."/>
            <person name="Hensen N."/>
            <person name="Bonometti L."/>
            <person name="Westerberg I."/>
            <person name="Brannstrom I.O."/>
            <person name="Guillou S."/>
            <person name="Cros-Aarteil S."/>
            <person name="Calhoun S."/>
            <person name="Kuo A."/>
            <person name="Mondo S."/>
            <person name="Pangilinan J."/>
            <person name="Riley R."/>
            <person name="LaButti K."/>
            <person name="Andreopoulos B."/>
            <person name="Lipzen A."/>
            <person name="Chen C."/>
            <person name="Yanf M."/>
            <person name="Daum C."/>
            <person name="Ng V."/>
            <person name="Clum A."/>
            <person name="Steindorff A."/>
            <person name="Ohm R."/>
            <person name="Martin F."/>
            <person name="Silar P."/>
            <person name="Natvig D."/>
            <person name="Lalanne C."/>
            <person name="Gautier V."/>
            <person name="Ament-velasquez S.L."/>
            <person name="Kruys A."/>
            <person name="Hutchinson M.I."/>
            <person name="Powell A.J."/>
            <person name="Barry K."/>
            <person name="Miller A.N."/>
            <person name="Grigoriev I.V."/>
            <person name="Debuchy R."/>
            <person name="Gladieux P."/>
            <person name="Thoren M.H."/>
            <person name="Johannesson H."/>
        </authorList>
    </citation>
    <scope>NUCLEOTIDE SEQUENCE</scope>
    <source>
        <strain evidence="2">CBS 232.78</strain>
    </source>
</reference>
<dbReference type="Proteomes" id="UP001285441">
    <property type="component" value="Unassembled WGS sequence"/>
</dbReference>
<sequence length="485" mass="52486">MIIESLYVLAAAGILFIPAHAATGHGTAGVVNTICKDVAIIGGGASGSYSAVRLREDFGVSVVVIEKDVTLGGHVNTWVDPATGRGFDAGVQNYIDLGGAKAFFTRMGIATQPNVRSVLDTVYVDFTTGARLTNYTPPSAADRSDALRRFLAAAEQYLPILEPGWWSFPEPSQIPTDLLLPFRDFIAKYNLTSAVPQIFSTTGFGMHDLMGSLTVWLMRSFNVNLDRLLLGLDTSFVPASRKNQDLYDAILKLLGSDVLLSSTVIGAERSDQDGVVLEVRSSATGDTTRIVAKKLLFTAAPSDANTAPFELDTLEKSVLHKFEYSASYVGVVSHPSLPLNTSLVNTPSAVQPTNWAAAIPAYPYNTRFENYPNSSYYRVIATGDQTFTEEQAKAVITGSFDKMVAAGTLTQTTPPQPLEFHSFTPHCLVSAYVSRKALKCGFIQSLNGLQGRRSTWYTGAAWSVHVSTNLWNFTDTLLPRLVASL</sequence>
<dbReference type="AlphaFoldDB" id="A0AAE0K2X1"/>
<evidence type="ECO:0008006" key="4">
    <source>
        <dbReference type="Google" id="ProtNLM"/>
    </source>
</evidence>
<dbReference type="InterPro" id="IPR036188">
    <property type="entry name" value="FAD/NAD-bd_sf"/>
</dbReference>
<dbReference type="Gene3D" id="1.10.405.20">
    <property type="match status" value="1"/>
</dbReference>
<evidence type="ECO:0000256" key="1">
    <source>
        <dbReference type="SAM" id="SignalP"/>
    </source>
</evidence>
<dbReference type="Gene3D" id="3.30.70.1990">
    <property type="match status" value="1"/>
</dbReference>
<evidence type="ECO:0000313" key="2">
    <source>
        <dbReference type="EMBL" id="KAK3368450.1"/>
    </source>
</evidence>
<name>A0AAE0K2X1_9PEZI</name>
<feature type="chain" id="PRO_5042227299" description="Amine oxidase domain-containing protein" evidence="1">
    <location>
        <begin position="22"/>
        <end position="485"/>
    </location>
</feature>
<gene>
    <name evidence="2" type="ORF">B0H63DRAFT_441699</name>
</gene>
<feature type="signal peptide" evidence="1">
    <location>
        <begin position="1"/>
        <end position="21"/>
    </location>
</feature>
<organism evidence="2 3">
    <name type="scientific">Podospora didyma</name>
    <dbReference type="NCBI Taxonomy" id="330526"/>
    <lineage>
        <taxon>Eukaryota</taxon>
        <taxon>Fungi</taxon>
        <taxon>Dikarya</taxon>
        <taxon>Ascomycota</taxon>
        <taxon>Pezizomycotina</taxon>
        <taxon>Sordariomycetes</taxon>
        <taxon>Sordariomycetidae</taxon>
        <taxon>Sordariales</taxon>
        <taxon>Podosporaceae</taxon>
        <taxon>Podospora</taxon>
    </lineage>
</organism>
<protein>
    <recommendedName>
        <fullName evidence="4">Amine oxidase domain-containing protein</fullName>
    </recommendedName>
</protein>
<reference evidence="2" key="1">
    <citation type="journal article" date="2023" name="Mol. Phylogenet. Evol.">
        <title>Genome-scale phylogeny and comparative genomics of the fungal order Sordariales.</title>
        <authorList>
            <person name="Hensen N."/>
            <person name="Bonometti L."/>
            <person name="Westerberg I."/>
            <person name="Brannstrom I.O."/>
            <person name="Guillou S."/>
            <person name="Cros-Aarteil S."/>
            <person name="Calhoun S."/>
            <person name="Haridas S."/>
            <person name="Kuo A."/>
            <person name="Mondo S."/>
            <person name="Pangilinan J."/>
            <person name="Riley R."/>
            <person name="LaButti K."/>
            <person name="Andreopoulos B."/>
            <person name="Lipzen A."/>
            <person name="Chen C."/>
            <person name="Yan M."/>
            <person name="Daum C."/>
            <person name="Ng V."/>
            <person name="Clum A."/>
            <person name="Steindorff A."/>
            <person name="Ohm R.A."/>
            <person name="Martin F."/>
            <person name="Silar P."/>
            <person name="Natvig D.O."/>
            <person name="Lalanne C."/>
            <person name="Gautier V."/>
            <person name="Ament-Velasquez S.L."/>
            <person name="Kruys A."/>
            <person name="Hutchinson M.I."/>
            <person name="Powell A.J."/>
            <person name="Barry K."/>
            <person name="Miller A.N."/>
            <person name="Grigoriev I.V."/>
            <person name="Debuchy R."/>
            <person name="Gladieux P."/>
            <person name="Hiltunen Thoren M."/>
            <person name="Johannesson H."/>
        </authorList>
    </citation>
    <scope>NUCLEOTIDE SEQUENCE</scope>
    <source>
        <strain evidence="2">CBS 232.78</strain>
    </source>
</reference>
<accession>A0AAE0K2X1</accession>
<dbReference type="EMBL" id="JAULSW010000010">
    <property type="protein sequence ID" value="KAK3368450.1"/>
    <property type="molecule type" value="Genomic_DNA"/>
</dbReference>